<reference evidence="4" key="1">
    <citation type="submission" date="2018-02" db="EMBL/GenBank/DDBJ databases">
        <title>Genome sequencing of Solimonas sp. HR-BB.</title>
        <authorList>
            <person name="Lee Y."/>
            <person name="Jeon C.O."/>
        </authorList>
    </citation>
    <scope>NUCLEOTIDE SEQUENCE [LARGE SCALE GENOMIC DNA]</scope>
    <source>
        <strain evidence="4">HR-U</strain>
    </source>
</reference>
<dbReference type="InterPro" id="IPR011059">
    <property type="entry name" value="Metal-dep_hydrolase_composite"/>
</dbReference>
<feature type="domain" description="Amidohydrolase-related" evidence="2">
    <location>
        <begin position="348"/>
        <end position="407"/>
    </location>
</feature>
<evidence type="ECO:0000256" key="1">
    <source>
        <dbReference type="SAM" id="SignalP"/>
    </source>
</evidence>
<keyword evidence="3" id="KW-0378">Hydrolase</keyword>
<comment type="caution">
    <text evidence="3">The sequence shown here is derived from an EMBL/GenBank/DDBJ whole genome shotgun (WGS) entry which is preliminary data.</text>
</comment>
<sequence>MKKILFTVLAFSTLLKTAQAQNEAAAKPQTNPIALTGGTIHVGTGEVIQNGTVVFEKGKITYVGSGTPSLPAGTQSISVTGKHVYPGLISPSNQLGLVEIASVRATNDQQEVGDYTPNVRALIAYNTDSEVIPTVRGNGILLTQATPVGGVISGMSSVMQLDGWNWEDAVLKKDDGVHLNWPGYFRRGYNFETGSFSVGKNDRREEQFRELEKFFGDAIAYAQIPANDPVNMKLEAMRGLFDGTKNLYIAADYGKEIIEAVRFAKAKGVKKVVIIGGEESLMAADFLKENNVSIIVNTTHRLPNRTDDDTDLPYKLPYLLSQKGLTVGLGYVGLNWRTRNLPFLAGTVGGHGMTPEEALKLVTLNNAKILGIDKMVGSLEKGKHATLIVSAGDILDMRTAKVEQAYVQGKSINLDDKQKRLYRTFSEKYSK</sequence>
<dbReference type="RefSeq" id="WP_104709690.1">
    <property type="nucleotide sequence ID" value="NZ_PTRA01000001.1"/>
</dbReference>
<name>A0A2S7IL44_9BACT</name>
<feature type="signal peptide" evidence="1">
    <location>
        <begin position="1"/>
        <end position="20"/>
    </location>
</feature>
<protein>
    <submittedName>
        <fullName evidence="3">Amidohydrolase</fullName>
    </submittedName>
</protein>
<dbReference type="Gene3D" id="2.30.40.10">
    <property type="entry name" value="Urease, subunit C, domain 1"/>
    <property type="match status" value="1"/>
</dbReference>
<evidence type="ECO:0000313" key="4">
    <source>
        <dbReference type="Proteomes" id="UP000239590"/>
    </source>
</evidence>
<feature type="chain" id="PRO_5015454107" evidence="1">
    <location>
        <begin position="21"/>
        <end position="431"/>
    </location>
</feature>
<dbReference type="OrthoDB" id="783596at2"/>
<dbReference type="InterPro" id="IPR032466">
    <property type="entry name" value="Metal_Hydrolase"/>
</dbReference>
<gene>
    <name evidence="3" type="ORF">C5O19_02010</name>
</gene>
<evidence type="ECO:0000313" key="3">
    <source>
        <dbReference type="EMBL" id="PQA58473.1"/>
    </source>
</evidence>
<dbReference type="Gene3D" id="3.20.20.140">
    <property type="entry name" value="Metal-dependent hydrolases"/>
    <property type="match status" value="1"/>
</dbReference>
<dbReference type="AlphaFoldDB" id="A0A2S7IL44"/>
<dbReference type="SUPFAM" id="SSF51556">
    <property type="entry name" value="Metallo-dependent hydrolases"/>
    <property type="match status" value="1"/>
</dbReference>
<dbReference type="PANTHER" id="PTHR43135">
    <property type="entry name" value="ALPHA-D-RIBOSE 1-METHYLPHOSPHONATE 5-TRIPHOSPHATE DIPHOSPHATASE"/>
    <property type="match status" value="1"/>
</dbReference>
<dbReference type="InterPro" id="IPR006680">
    <property type="entry name" value="Amidohydro-rel"/>
</dbReference>
<dbReference type="PANTHER" id="PTHR43135:SF3">
    <property type="entry name" value="ALPHA-D-RIBOSE 1-METHYLPHOSPHONATE 5-TRIPHOSPHATE DIPHOSPHATASE"/>
    <property type="match status" value="1"/>
</dbReference>
<accession>A0A2S7IL44</accession>
<dbReference type="InterPro" id="IPR051781">
    <property type="entry name" value="Metallo-dep_Hydrolase"/>
</dbReference>
<organism evidence="3 4">
    <name type="scientific">Siphonobacter curvatus</name>
    <dbReference type="NCBI Taxonomy" id="2094562"/>
    <lineage>
        <taxon>Bacteria</taxon>
        <taxon>Pseudomonadati</taxon>
        <taxon>Bacteroidota</taxon>
        <taxon>Cytophagia</taxon>
        <taxon>Cytophagales</taxon>
        <taxon>Cytophagaceae</taxon>
        <taxon>Siphonobacter</taxon>
    </lineage>
</organism>
<keyword evidence="1" id="KW-0732">Signal</keyword>
<dbReference type="GO" id="GO:0016810">
    <property type="term" value="F:hydrolase activity, acting on carbon-nitrogen (but not peptide) bonds"/>
    <property type="evidence" value="ECO:0007669"/>
    <property type="project" value="InterPro"/>
</dbReference>
<dbReference type="SUPFAM" id="SSF51338">
    <property type="entry name" value="Composite domain of metallo-dependent hydrolases"/>
    <property type="match status" value="1"/>
</dbReference>
<dbReference type="Proteomes" id="UP000239590">
    <property type="component" value="Unassembled WGS sequence"/>
</dbReference>
<dbReference type="EMBL" id="PTRA01000001">
    <property type="protein sequence ID" value="PQA58473.1"/>
    <property type="molecule type" value="Genomic_DNA"/>
</dbReference>
<keyword evidence="4" id="KW-1185">Reference proteome</keyword>
<dbReference type="Pfam" id="PF01979">
    <property type="entry name" value="Amidohydro_1"/>
    <property type="match status" value="1"/>
</dbReference>
<proteinExistence type="predicted"/>
<evidence type="ECO:0000259" key="2">
    <source>
        <dbReference type="Pfam" id="PF01979"/>
    </source>
</evidence>